<dbReference type="Pfam" id="PF07992">
    <property type="entry name" value="Pyr_redox_2"/>
    <property type="match status" value="1"/>
</dbReference>
<protein>
    <submittedName>
        <fullName evidence="3">Sulfide:quinone oxidoreductase</fullName>
        <ecNumber evidence="3">1.8.5.-</ecNumber>
    </submittedName>
</protein>
<dbReference type="RefSeq" id="WP_167991162.1">
    <property type="nucleotide sequence ID" value="NZ_JAATJL010000001.1"/>
</dbReference>
<dbReference type="GO" id="GO:0070224">
    <property type="term" value="F:sulfide:quinone oxidoreductase activity"/>
    <property type="evidence" value="ECO:0007669"/>
    <property type="project" value="TreeGrafter"/>
</dbReference>
<dbReference type="EC" id="1.8.5.-" evidence="3"/>
<evidence type="ECO:0000313" key="4">
    <source>
        <dbReference type="Proteomes" id="UP000547458"/>
    </source>
</evidence>
<dbReference type="GO" id="GO:0070221">
    <property type="term" value="P:sulfide oxidation, using sulfide:quinone oxidoreductase"/>
    <property type="evidence" value="ECO:0007669"/>
    <property type="project" value="TreeGrafter"/>
</dbReference>
<dbReference type="Gene3D" id="3.50.50.60">
    <property type="entry name" value="FAD/NAD(P)-binding domain"/>
    <property type="match status" value="2"/>
</dbReference>
<dbReference type="Proteomes" id="UP000547458">
    <property type="component" value="Unassembled WGS sequence"/>
</dbReference>
<evidence type="ECO:0000256" key="1">
    <source>
        <dbReference type="SAM" id="MobiDB-lite"/>
    </source>
</evidence>
<name>A0A846RM99_9MICC</name>
<dbReference type="InterPro" id="IPR015904">
    <property type="entry name" value="Sulphide_quinone_reductase"/>
</dbReference>
<dbReference type="EMBL" id="JAATJL010000001">
    <property type="protein sequence ID" value="NJC21434.1"/>
    <property type="molecule type" value="Genomic_DNA"/>
</dbReference>
<evidence type="ECO:0000313" key="3">
    <source>
        <dbReference type="EMBL" id="NJC21434.1"/>
    </source>
</evidence>
<feature type="region of interest" description="Disordered" evidence="1">
    <location>
        <begin position="1"/>
        <end position="29"/>
    </location>
</feature>
<dbReference type="PANTHER" id="PTHR10632:SF2">
    <property type="entry name" value="SULFIDE:QUINONE OXIDOREDUCTASE, MITOCHONDRIAL"/>
    <property type="match status" value="1"/>
</dbReference>
<reference evidence="3 4" key="1">
    <citation type="submission" date="2020-03" db="EMBL/GenBank/DDBJ databases">
        <title>Sequencing the genomes of 1000 actinobacteria strains.</title>
        <authorList>
            <person name="Klenk H.-P."/>
        </authorList>
    </citation>
    <scope>NUCLEOTIDE SEQUENCE [LARGE SCALE GENOMIC DNA]</scope>
    <source>
        <strain evidence="3 4">DSM 16403</strain>
    </source>
</reference>
<keyword evidence="3" id="KW-0560">Oxidoreductase</keyword>
<dbReference type="SUPFAM" id="SSF51905">
    <property type="entry name" value="FAD/NAD(P)-binding domain"/>
    <property type="match status" value="2"/>
</dbReference>
<dbReference type="PANTHER" id="PTHR10632">
    <property type="entry name" value="SULFIDE:QUINONE OXIDOREDUCTASE"/>
    <property type="match status" value="1"/>
</dbReference>
<accession>A0A846RM99</accession>
<dbReference type="InterPro" id="IPR036188">
    <property type="entry name" value="FAD/NAD-bd_sf"/>
</dbReference>
<dbReference type="AlphaFoldDB" id="A0A846RM99"/>
<dbReference type="InterPro" id="IPR023753">
    <property type="entry name" value="FAD/NAD-binding_dom"/>
</dbReference>
<feature type="domain" description="FAD/NAD(P)-binding" evidence="2">
    <location>
        <begin position="28"/>
        <end position="321"/>
    </location>
</feature>
<sequence>MAQHDDDGARATQPHRGPDSGHQSPHHQVLIIGGGNAGISLAARLKRYRVRGIAVVDPSEQHLYQPFFSHIAGGTAKAESAVRPQESVIPKGVTWLRDAATGIDPESKTVTLGSGRSITYEHLVICPGIQKNWDGIPGLQDALDSAHGASNYSIDLAVKAWRLLSTLRSGTAVFATPDGPITCGGAAQKPMYLACDYWRSQGVLQDIRVVLAVPTQTVYGVEIVDEELNRKIAEYGIELRCSTELESVDAGTHTATLRNNADGSSEQLQYDVLHAVPPQSAPGWIRDTGLADDDGFVAVDRSTLQHVTYSTVWSLGDAAGTRNSKSGAALRQQTKVVAKNLKAVLDGHSPTQQYNGYGACPITVSRSTVVLAEFDDARTPKPTVPGWKGLAKERRLTWLVERYGFIRLYWYGILKGWA</sequence>
<evidence type="ECO:0000259" key="2">
    <source>
        <dbReference type="Pfam" id="PF07992"/>
    </source>
</evidence>
<keyword evidence="4" id="KW-1185">Reference proteome</keyword>
<gene>
    <name evidence="3" type="ORF">BJ994_000510</name>
</gene>
<proteinExistence type="predicted"/>
<comment type="caution">
    <text evidence="3">The sequence shown here is derived from an EMBL/GenBank/DDBJ whole genome shotgun (WGS) entry which is preliminary data.</text>
</comment>
<dbReference type="GO" id="GO:0071949">
    <property type="term" value="F:FAD binding"/>
    <property type="evidence" value="ECO:0007669"/>
    <property type="project" value="TreeGrafter"/>
</dbReference>
<organism evidence="3 4">
    <name type="scientific">Arthrobacter pigmenti</name>
    <dbReference type="NCBI Taxonomy" id="271432"/>
    <lineage>
        <taxon>Bacteria</taxon>
        <taxon>Bacillati</taxon>
        <taxon>Actinomycetota</taxon>
        <taxon>Actinomycetes</taxon>
        <taxon>Micrococcales</taxon>
        <taxon>Micrococcaceae</taxon>
        <taxon>Arthrobacter</taxon>
    </lineage>
</organism>